<dbReference type="InterPro" id="IPR026992">
    <property type="entry name" value="DIOX_N"/>
</dbReference>
<dbReference type="Pfam" id="PF14226">
    <property type="entry name" value="DIOX_N"/>
    <property type="match status" value="1"/>
</dbReference>
<dbReference type="PROSITE" id="PS51471">
    <property type="entry name" value="FE2OG_OXY"/>
    <property type="match status" value="1"/>
</dbReference>
<sequence>MNDLVRSDARPPVVDLANFEQRKSQIRQQLMDAATVKGFFYITGHGIPEDLISAAWRTSERFFQQPDDAKQALPKVNWAKAEVIGFERNNLNDGTIHESMMTSYEVHDRMKAAWPQEGLVPGFRDTTLSFMEAMQPVVQRILSCFAEALGFPPNFFDETIDVSTADNRTFLQYHKYPSVEGMRWKPATNRITAHTDESLITLLYTSPSSVGLELAAGSDGAAVEGVGDGLHRVENWTPCPPLPGCITVNIGDPLQLWSDGLLKSNFHRVRMPHPDEPQGNRYSIGYFVWPRLHDKIQGKRGVYPSTTMAKYMEKKGKNFADSFSPDIATYEAQQEYSFGLAANSIAVT</sequence>
<dbReference type="GO" id="GO:0016491">
    <property type="term" value="F:oxidoreductase activity"/>
    <property type="evidence" value="ECO:0007669"/>
    <property type="project" value="UniProtKB-KW"/>
</dbReference>
<accession>A0AAW1QIJ5</accession>
<feature type="domain" description="Fe2OG dioxygenase" evidence="2">
    <location>
        <begin position="167"/>
        <end position="292"/>
    </location>
</feature>
<evidence type="ECO:0000259" key="2">
    <source>
        <dbReference type="PROSITE" id="PS51471"/>
    </source>
</evidence>
<dbReference type="Pfam" id="PF03171">
    <property type="entry name" value="2OG-FeII_Oxy"/>
    <property type="match status" value="1"/>
</dbReference>
<comment type="caution">
    <text evidence="3">The sequence shown here is derived from an EMBL/GenBank/DDBJ whole genome shotgun (WGS) entry which is preliminary data.</text>
</comment>
<dbReference type="InterPro" id="IPR005123">
    <property type="entry name" value="Oxoglu/Fe-dep_dioxygenase_dom"/>
</dbReference>
<evidence type="ECO:0000256" key="1">
    <source>
        <dbReference type="RuleBase" id="RU003682"/>
    </source>
</evidence>
<dbReference type="SUPFAM" id="SSF51197">
    <property type="entry name" value="Clavaminate synthase-like"/>
    <property type="match status" value="1"/>
</dbReference>
<dbReference type="InterPro" id="IPR050231">
    <property type="entry name" value="Iron_ascorbate_oxido_reductase"/>
</dbReference>
<name>A0AAW1QIJ5_9CHLO</name>
<proteinExistence type="inferred from homology"/>
<evidence type="ECO:0000313" key="3">
    <source>
        <dbReference type="EMBL" id="KAK9821288.1"/>
    </source>
</evidence>
<keyword evidence="1" id="KW-0479">Metal-binding</keyword>
<keyword evidence="1" id="KW-0408">Iron</keyword>
<dbReference type="EMBL" id="JALJOS010000039">
    <property type="protein sequence ID" value="KAK9821288.1"/>
    <property type="molecule type" value="Genomic_DNA"/>
</dbReference>
<organism evidence="3 4">
    <name type="scientific">Apatococcus lobatus</name>
    <dbReference type="NCBI Taxonomy" id="904363"/>
    <lineage>
        <taxon>Eukaryota</taxon>
        <taxon>Viridiplantae</taxon>
        <taxon>Chlorophyta</taxon>
        <taxon>core chlorophytes</taxon>
        <taxon>Trebouxiophyceae</taxon>
        <taxon>Chlorellales</taxon>
        <taxon>Chlorellaceae</taxon>
        <taxon>Apatococcus</taxon>
    </lineage>
</organism>
<protein>
    <recommendedName>
        <fullName evidence="2">Fe2OG dioxygenase domain-containing protein</fullName>
    </recommendedName>
</protein>
<reference evidence="3 4" key="1">
    <citation type="journal article" date="2024" name="Nat. Commun.">
        <title>Phylogenomics reveals the evolutionary origins of lichenization in chlorophyte algae.</title>
        <authorList>
            <person name="Puginier C."/>
            <person name="Libourel C."/>
            <person name="Otte J."/>
            <person name="Skaloud P."/>
            <person name="Haon M."/>
            <person name="Grisel S."/>
            <person name="Petersen M."/>
            <person name="Berrin J.G."/>
            <person name="Delaux P.M."/>
            <person name="Dal Grande F."/>
            <person name="Keller J."/>
        </authorList>
    </citation>
    <scope>NUCLEOTIDE SEQUENCE [LARGE SCALE GENOMIC DNA]</scope>
    <source>
        <strain evidence="3 4">SAG 2145</strain>
    </source>
</reference>
<evidence type="ECO:0000313" key="4">
    <source>
        <dbReference type="Proteomes" id="UP001438707"/>
    </source>
</evidence>
<dbReference type="GO" id="GO:0046872">
    <property type="term" value="F:metal ion binding"/>
    <property type="evidence" value="ECO:0007669"/>
    <property type="project" value="UniProtKB-KW"/>
</dbReference>
<dbReference type="InterPro" id="IPR027443">
    <property type="entry name" value="IPNS-like_sf"/>
</dbReference>
<dbReference type="Gene3D" id="2.60.120.330">
    <property type="entry name" value="B-lactam Antibiotic, Isopenicillin N Synthase, Chain"/>
    <property type="match status" value="1"/>
</dbReference>
<dbReference type="AlphaFoldDB" id="A0AAW1QIJ5"/>
<keyword evidence="4" id="KW-1185">Reference proteome</keyword>
<comment type="similarity">
    <text evidence="1">Belongs to the iron/ascorbate-dependent oxidoreductase family.</text>
</comment>
<keyword evidence="1" id="KW-0560">Oxidoreductase</keyword>
<dbReference type="InterPro" id="IPR044861">
    <property type="entry name" value="IPNS-like_FE2OG_OXY"/>
</dbReference>
<gene>
    <name evidence="3" type="ORF">WJX74_010805</name>
</gene>
<dbReference type="PANTHER" id="PTHR47990">
    <property type="entry name" value="2-OXOGLUTARATE (2OG) AND FE(II)-DEPENDENT OXYGENASE SUPERFAMILY PROTEIN-RELATED"/>
    <property type="match status" value="1"/>
</dbReference>
<dbReference type="Proteomes" id="UP001438707">
    <property type="component" value="Unassembled WGS sequence"/>
</dbReference>